<dbReference type="Proteomes" id="UP000626109">
    <property type="component" value="Unassembled WGS sequence"/>
</dbReference>
<evidence type="ECO:0000313" key="2">
    <source>
        <dbReference type="EMBL" id="CAE8717083.1"/>
    </source>
</evidence>
<accession>A0A813L7F2</accession>
<dbReference type="AlphaFoldDB" id="A0A813L7F2"/>
<comment type="caution">
    <text evidence="2">The sequence shown here is derived from an EMBL/GenBank/DDBJ whole genome shotgun (WGS) entry which is preliminary data.</text>
</comment>
<feature type="domain" description="Reverse transcriptase" evidence="1">
    <location>
        <begin position="1"/>
        <end position="101"/>
    </location>
</feature>
<evidence type="ECO:0000313" key="3">
    <source>
        <dbReference type="Proteomes" id="UP000626109"/>
    </source>
</evidence>
<sequence>MLMTVLMHDAKTSLLSKGQQLTTDLFANDLPYADDVLVIDVTSARVEQFMQTIGEAGLQYGLVFNWSKLELMSDRCAGAVAKPDGTHVKETRVMKYLGSLLCNDGRIGSEFGSRIGAAQAEFNKLSRIWSHAAVTRDRKILIFNACVISKPVYSFHAAWLNTAECRRLDAFQAKCL</sequence>
<organism evidence="2 3">
    <name type="scientific">Polarella glacialis</name>
    <name type="common">Dinoflagellate</name>
    <dbReference type="NCBI Taxonomy" id="89957"/>
    <lineage>
        <taxon>Eukaryota</taxon>
        <taxon>Sar</taxon>
        <taxon>Alveolata</taxon>
        <taxon>Dinophyceae</taxon>
        <taxon>Suessiales</taxon>
        <taxon>Suessiaceae</taxon>
        <taxon>Polarella</taxon>
    </lineage>
</organism>
<dbReference type="PANTHER" id="PTHR47027:SF20">
    <property type="entry name" value="REVERSE TRANSCRIPTASE-LIKE PROTEIN WITH RNA-DIRECTED DNA POLYMERASE DOMAIN"/>
    <property type="match status" value="1"/>
</dbReference>
<gene>
    <name evidence="2" type="ORF">PGLA2088_LOCUS39380</name>
</gene>
<dbReference type="PROSITE" id="PS50878">
    <property type="entry name" value="RT_POL"/>
    <property type="match status" value="1"/>
</dbReference>
<dbReference type="InterPro" id="IPR000477">
    <property type="entry name" value="RT_dom"/>
</dbReference>
<evidence type="ECO:0000259" key="1">
    <source>
        <dbReference type="PROSITE" id="PS50878"/>
    </source>
</evidence>
<name>A0A813L7F2_POLGL</name>
<dbReference type="EMBL" id="CAJNNW010033097">
    <property type="protein sequence ID" value="CAE8717083.1"/>
    <property type="molecule type" value="Genomic_DNA"/>
</dbReference>
<dbReference type="PANTHER" id="PTHR47027">
    <property type="entry name" value="REVERSE TRANSCRIPTASE DOMAIN-CONTAINING PROTEIN"/>
    <property type="match status" value="1"/>
</dbReference>
<protein>
    <recommendedName>
        <fullName evidence="1">Reverse transcriptase domain-containing protein</fullName>
    </recommendedName>
</protein>
<proteinExistence type="predicted"/>
<reference evidence="2" key="1">
    <citation type="submission" date="2021-02" db="EMBL/GenBank/DDBJ databases">
        <authorList>
            <person name="Dougan E. K."/>
            <person name="Rhodes N."/>
            <person name="Thang M."/>
            <person name="Chan C."/>
        </authorList>
    </citation>
    <scope>NUCLEOTIDE SEQUENCE</scope>
</reference>